<name>A0A9W4X8Z1_9PROT</name>
<evidence type="ECO:0000313" key="3">
    <source>
        <dbReference type="EMBL" id="CAI3931825.1"/>
    </source>
</evidence>
<dbReference type="PROSITE" id="PS51257">
    <property type="entry name" value="PROKAR_LIPOPROTEIN"/>
    <property type="match status" value="1"/>
</dbReference>
<dbReference type="PROSITE" id="PS50213">
    <property type="entry name" value="FAS1"/>
    <property type="match status" value="1"/>
</dbReference>
<evidence type="ECO:0000313" key="5">
    <source>
        <dbReference type="Proteomes" id="UP001154259"/>
    </source>
</evidence>
<dbReference type="InterPro" id="IPR036378">
    <property type="entry name" value="FAS1_dom_sf"/>
</dbReference>
<evidence type="ECO:0000313" key="4">
    <source>
        <dbReference type="Proteomes" id="UP001154255"/>
    </source>
</evidence>
<evidence type="ECO:0000313" key="2">
    <source>
        <dbReference type="EMBL" id="CAI3929168.1"/>
    </source>
</evidence>
<dbReference type="Gene3D" id="2.30.180.10">
    <property type="entry name" value="FAS1 domain"/>
    <property type="match status" value="1"/>
</dbReference>
<comment type="caution">
    <text evidence="2">The sequence shown here is derived from an EMBL/GenBank/DDBJ whole genome shotgun (WGS) entry which is preliminary data.</text>
</comment>
<accession>A0A9W4X8Z1</accession>
<dbReference type="InterPro" id="IPR000782">
    <property type="entry name" value="FAS1_domain"/>
</dbReference>
<dbReference type="AlphaFoldDB" id="A0A9W4X8Z1"/>
<dbReference type="Proteomes" id="UP001154259">
    <property type="component" value="Unassembled WGS sequence"/>
</dbReference>
<proteinExistence type="predicted"/>
<dbReference type="RefSeq" id="WP_271789014.1">
    <property type="nucleotide sequence ID" value="NZ_CAMXCJ010000001.1"/>
</dbReference>
<dbReference type="SUPFAM" id="SSF82153">
    <property type="entry name" value="FAS1 domain"/>
    <property type="match status" value="1"/>
</dbReference>
<organism evidence="2 4">
    <name type="scientific">Commensalibacter communis</name>
    <dbReference type="NCBI Taxonomy" id="2972786"/>
    <lineage>
        <taxon>Bacteria</taxon>
        <taxon>Pseudomonadati</taxon>
        <taxon>Pseudomonadota</taxon>
        <taxon>Alphaproteobacteria</taxon>
        <taxon>Acetobacterales</taxon>
        <taxon>Acetobacteraceae</taxon>
    </lineage>
</organism>
<evidence type="ECO:0000259" key="1">
    <source>
        <dbReference type="PROSITE" id="PS50213"/>
    </source>
</evidence>
<gene>
    <name evidence="3" type="ORF">R53529_LOCUS572</name>
    <name evidence="2" type="ORF">R53530_LOCUS529</name>
</gene>
<dbReference type="EMBL" id="CAMXCS010000001">
    <property type="protein sequence ID" value="CAI3931825.1"/>
    <property type="molecule type" value="Genomic_DNA"/>
</dbReference>
<protein>
    <submittedName>
        <fullName evidence="2">Uncaracterized surface protein containing fasciclin (FAS1) repeats (FAS1)</fullName>
    </submittedName>
</protein>
<feature type="domain" description="FAS1" evidence="1">
    <location>
        <begin position="94"/>
        <end position="244"/>
    </location>
</feature>
<keyword evidence="5" id="KW-1185">Reference proteome</keyword>
<reference evidence="2" key="1">
    <citation type="submission" date="2022-10" db="EMBL/GenBank/DDBJ databases">
        <authorList>
            <person name="Botero Cardona J."/>
        </authorList>
    </citation>
    <scope>NUCLEOTIDE SEQUENCE</scope>
    <source>
        <strain evidence="2">LMG 31819</strain>
        <strain evidence="3">R-53529</strain>
    </source>
</reference>
<dbReference type="EMBL" id="CAMXCM010000001">
    <property type="protein sequence ID" value="CAI3929168.1"/>
    <property type="molecule type" value="Genomic_DNA"/>
</dbReference>
<sequence>MSQSKAQQFAVIVHKKKSIIGTLLGMVGVLAVAGCGGVPEHERECQWQGTPSWYCRHTAKKDTYFVKGNTQSYFIPAYTGAKEFPVPDMPVYTDETIDQTLRASIVLTDYKEALSKTGLLALVERQGPYTVFAVPNNPMEHPTFAVEGSLMDVQNENLLKQLMGYTIVLGNYSPEKLRKLALKNGGSVELTTFYNEKLIVVFDPQTGEFATKNKAGQINKIWVNGIPQANGTLYVSQGLLNFVK</sequence>
<dbReference type="Proteomes" id="UP001154255">
    <property type="component" value="Unassembled WGS sequence"/>
</dbReference>